<dbReference type="Proteomes" id="UP000054526">
    <property type="component" value="Unassembled WGS sequence"/>
</dbReference>
<dbReference type="PROSITE" id="PS50949">
    <property type="entry name" value="HTH_GNTR"/>
    <property type="match status" value="1"/>
</dbReference>
<feature type="domain" description="HTH gntR-type" evidence="4">
    <location>
        <begin position="9"/>
        <end position="77"/>
    </location>
</feature>
<dbReference type="InterPro" id="IPR000524">
    <property type="entry name" value="Tscrpt_reg_HTH_GntR"/>
</dbReference>
<evidence type="ECO:0000259" key="4">
    <source>
        <dbReference type="PROSITE" id="PS50949"/>
    </source>
</evidence>
<gene>
    <name evidence="5" type="ORF">SD71_15735</name>
</gene>
<evidence type="ECO:0000313" key="6">
    <source>
        <dbReference type="Proteomes" id="UP000054526"/>
    </source>
</evidence>
<dbReference type="SUPFAM" id="SSF46785">
    <property type="entry name" value="Winged helix' DNA-binding domain"/>
    <property type="match status" value="1"/>
</dbReference>
<keyword evidence="1" id="KW-0805">Transcription regulation</keyword>
<dbReference type="InterPro" id="IPR008920">
    <property type="entry name" value="TF_FadR/GntR_C"/>
</dbReference>
<protein>
    <submittedName>
        <fullName evidence="5">GntR family transcriptional regulator</fullName>
    </submittedName>
</protein>
<keyword evidence="3" id="KW-0804">Transcription</keyword>
<dbReference type="InterPro" id="IPR036388">
    <property type="entry name" value="WH-like_DNA-bd_sf"/>
</dbReference>
<dbReference type="Pfam" id="PF07729">
    <property type="entry name" value="FCD"/>
    <property type="match status" value="1"/>
</dbReference>
<dbReference type="InterPro" id="IPR036390">
    <property type="entry name" value="WH_DNA-bd_sf"/>
</dbReference>
<sequence length="251" mass="27727">MSTASDRPLKQHEWVLNDLSKQLEEGKLAPGDRLASVVDLAAQYGVGRSTIREALSALKAMGKLDVRQGGGTFVKPVITGSEPGSQPLHPALSDPESWVHRAASIRHILEVRRVLETGCASLAAQNRTDMDLSSMAETLHSMEKNLGDESFNEQADIFFHQQIAAATHNPVLNDLMGTLSQKLHGSMKDMRALWIYAERSSTERLLQEHYAIYQAIANRKPSEAAVRMETHITKVEQVLEEKASDHTQPPS</sequence>
<name>A0ABR5A205_9BACL</name>
<dbReference type="SUPFAM" id="SSF48008">
    <property type="entry name" value="GntR ligand-binding domain-like"/>
    <property type="match status" value="1"/>
</dbReference>
<proteinExistence type="predicted"/>
<organism evidence="5 6">
    <name type="scientific">Cohnella kolymensis</name>
    <dbReference type="NCBI Taxonomy" id="1590652"/>
    <lineage>
        <taxon>Bacteria</taxon>
        <taxon>Bacillati</taxon>
        <taxon>Bacillota</taxon>
        <taxon>Bacilli</taxon>
        <taxon>Bacillales</taxon>
        <taxon>Paenibacillaceae</taxon>
        <taxon>Cohnella</taxon>
    </lineage>
</organism>
<comment type="caution">
    <text evidence="5">The sequence shown here is derived from an EMBL/GenBank/DDBJ whole genome shotgun (WGS) entry which is preliminary data.</text>
</comment>
<evidence type="ECO:0000256" key="3">
    <source>
        <dbReference type="ARBA" id="ARBA00023163"/>
    </source>
</evidence>
<keyword evidence="6" id="KW-1185">Reference proteome</keyword>
<dbReference type="PANTHER" id="PTHR43537:SF5">
    <property type="entry name" value="UXU OPERON TRANSCRIPTIONAL REGULATOR"/>
    <property type="match status" value="1"/>
</dbReference>
<keyword evidence="2" id="KW-0238">DNA-binding</keyword>
<dbReference type="SMART" id="SM00895">
    <property type="entry name" value="FCD"/>
    <property type="match status" value="1"/>
</dbReference>
<dbReference type="RefSeq" id="WP_041065138.1">
    <property type="nucleotide sequence ID" value="NZ_JXAL01000024.1"/>
</dbReference>
<dbReference type="SMART" id="SM00345">
    <property type="entry name" value="HTH_GNTR"/>
    <property type="match status" value="1"/>
</dbReference>
<dbReference type="Gene3D" id="1.10.10.10">
    <property type="entry name" value="Winged helix-like DNA-binding domain superfamily/Winged helix DNA-binding domain"/>
    <property type="match status" value="1"/>
</dbReference>
<evidence type="ECO:0000256" key="2">
    <source>
        <dbReference type="ARBA" id="ARBA00023125"/>
    </source>
</evidence>
<dbReference type="InterPro" id="IPR011711">
    <property type="entry name" value="GntR_C"/>
</dbReference>
<dbReference type="Gene3D" id="1.20.120.530">
    <property type="entry name" value="GntR ligand-binding domain-like"/>
    <property type="match status" value="1"/>
</dbReference>
<evidence type="ECO:0000313" key="5">
    <source>
        <dbReference type="EMBL" id="KIL35098.1"/>
    </source>
</evidence>
<dbReference type="PRINTS" id="PR00035">
    <property type="entry name" value="HTHGNTR"/>
</dbReference>
<dbReference type="PANTHER" id="PTHR43537">
    <property type="entry name" value="TRANSCRIPTIONAL REGULATOR, GNTR FAMILY"/>
    <property type="match status" value="1"/>
</dbReference>
<dbReference type="Pfam" id="PF00392">
    <property type="entry name" value="GntR"/>
    <property type="match status" value="1"/>
</dbReference>
<reference evidence="5 6" key="1">
    <citation type="submission" date="2014-12" db="EMBL/GenBank/DDBJ databases">
        <title>Draft genome sequence of Cohnella kolymensis strain B-2846.</title>
        <authorList>
            <person name="Karlyshev A.V."/>
            <person name="Kudryashova E.B."/>
        </authorList>
    </citation>
    <scope>NUCLEOTIDE SEQUENCE [LARGE SCALE GENOMIC DNA]</scope>
    <source>
        <strain evidence="5 6">VKM B-2846</strain>
    </source>
</reference>
<accession>A0ABR5A205</accession>
<evidence type="ECO:0000256" key="1">
    <source>
        <dbReference type="ARBA" id="ARBA00023015"/>
    </source>
</evidence>
<dbReference type="CDD" id="cd07377">
    <property type="entry name" value="WHTH_GntR"/>
    <property type="match status" value="1"/>
</dbReference>
<dbReference type="EMBL" id="JXAL01000024">
    <property type="protein sequence ID" value="KIL35098.1"/>
    <property type="molecule type" value="Genomic_DNA"/>
</dbReference>